<dbReference type="AlphaFoldDB" id="A0A0N5B6I0"/>
<keyword evidence="1" id="KW-0175">Coiled coil</keyword>
<protein>
    <submittedName>
        <fullName evidence="4">Uncharacterized protein</fullName>
    </submittedName>
</protein>
<keyword evidence="3" id="KW-1185">Reference proteome</keyword>
<feature type="compositionally biased region" description="Polar residues" evidence="2">
    <location>
        <begin position="264"/>
        <end position="274"/>
    </location>
</feature>
<evidence type="ECO:0000313" key="4">
    <source>
        <dbReference type="WBParaSite" id="SPAL_0000166900.1"/>
    </source>
</evidence>
<feature type="coiled-coil region" evidence="1">
    <location>
        <begin position="174"/>
        <end position="249"/>
    </location>
</feature>
<feature type="compositionally biased region" description="Polar residues" evidence="2">
    <location>
        <begin position="363"/>
        <end position="374"/>
    </location>
</feature>
<evidence type="ECO:0000256" key="1">
    <source>
        <dbReference type="SAM" id="Coils"/>
    </source>
</evidence>
<feature type="region of interest" description="Disordered" evidence="2">
    <location>
        <begin position="355"/>
        <end position="374"/>
    </location>
</feature>
<organism evidence="3 4">
    <name type="scientific">Strongyloides papillosus</name>
    <name type="common">Intestinal threadworm</name>
    <dbReference type="NCBI Taxonomy" id="174720"/>
    <lineage>
        <taxon>Eukaryota</taxon>
        <taxon>Metazoa</taxon>
        <taxon>Ecdysozoa</taxon>
        <taxon>Nematoda</taxon>
        <taxon>Chromadorea</taxon>
        <taxon>Rhabditida</taxon>
        <taxon>Tylenchina</taxon>
        <taxon>Panagrolaimomorpha</taxon>
        <taxon>Strongyloidoidea</taxon>
        <taxon>Strongyloididae</taxon>
        <taxon>Strongyloides</taxon>
    </lineage>
</organism>
<dbReference type="Proteomes" id="UP000046392">
    <property type="component" value="Unplaced"/>
</dbReference>
<feature type="region of interest" description="Disordered" evidence="2">
    <location>
        <begin position="605"/>
        <end position="627"/>
    </location>
</feature>
<feature type="region of interest" description="Disordered" evidence="2">
    <location>
        <begin position="1"/>
        <end position="23"/>
    </location>
</feature>
<feature type="compositionally biased region" description="Polar residues" evidence="2">
    <location>
        <begin position="283"/>
        <end position="293"/>
    </location>
</feature>
<feature type="coiled-coil region" evidence="1">
    <location>
        <begin position="28"/>
        <end position="73"/>
    </location>
</feature>
<dbReference type="STRING" id="174720.A0A0N5B6I0"/>
<dbReference type="WBParaSite" id="SPAL_0000166900.1">
    <property type="protein sequence ID" value="SPAL_0000166900.1"/>
    <property type="gene ID" value="SPAL_0000166900"/>
</dbReference>
<proteinExistence type="predicted"/>
<sequence>MDRTRIQTNINNPVSNNTTTNNMPNLLKQHQEAAKARLLEQQAKMKEQLEARKKNEQKMIESLKAKQAEELKKNELNKKPSVNIVQNNVQPNEKRNNVVENKKNVEIPKQKEMATRQAQEMYQRQQQEVLKKAVLEDVKKRAQMGTKKPTEVGGPFNKSSQETNAWNQIQETIKKEHEHRLALEQEKKRQEQLKAEMEMKKKIEEEKAKKEAELRALKERQRQMELKRKEEEEMKQALLRKQKEELRKKQWQQHQEYVKKEKQTSQQQVPTKPIQNLGKPTVVTPTNNSSNKLPLEQKSVTQQPFKTTVTQQQQIQSNLTPQAIQINKPIKLANPPSINAVNNLPVNRNADISKKEAPIQKNVKPTDTNKSSASDTSIRSIIKFYPFSQLINIMPPIQLPHGDENAHHSLKEDNSWLKQHRIVPDYEIPQPKKMEIPEMKGSVIVKPTVIPHQVVESTKVHWNEFPEDPQYEIEHGQKVKTQEWVPVNDEEKIIPKASYKPSRISRVWPPPEAEREYNNDGVLKVKASDDTAWIQNQNESLYPAWQQKTNTGSVKSRVWPPPEQDLLGNGYTGPSHLGPVQWPPPEFEEHEQEIVEVLQTHLPVNKHQRQWPPEPPKMVPAGTIQNE</sequence>
<feature type="compositionally biased region" description="Low complexity" evidence="2">
    <location>
        <begin position="8"/>
        <end position="23"/>
    </location>
</feature>
<feature type="region of interest" description="Disordered" evidence="2">
    <location>
        <begin position="256"/>
        <end position="293"/>
    </location>
</feature>
<accession>A0A0N5B6I0</accession>
<evidence type="ECO:0000313" key="3">
    <source>
        <dbReference type="Proteomes" id="UP000046392"/>
    </source>
</evidence>
<reference evidence="4" key="1">
    <citation type="submission" date="2017-02" db="UniProtKB">
        <authorList>
            <consortium name="WormBaseParasite"/>
        </authorList>
    </citation>
    <scope>IDENTIFICATION</scope>
</reference>
<name>A0A0N5B6I0_STREA</name>
<evidence type="ECO:0000256" key="2">
    <source>
        <dbReference type="SAM" id="MobiDB-lite"/>
    </source>
</evidence>
<feature type="region of interest" description="Disordered" evidence="2">
    <location>
        <begin position="141"/>
        <end position="163"/>
    </location>
</feature>